<evidence type="ECO:0000256" key="2">
    <source>
        <dbReference type="ARBA" id="ARBA00023125"/>
    </source>
</evidence>
<evidence type="ECO:0000256" key="3">
    <source>
        <dbReference type="ARBA" id="ARBA00023163"/>
    </source>
</evidence>
<dbReference type="PROSITE" id="PS50932">
    <property type="entry name" value="HTH_LACI_2"/>
    <property type="match status" value="1"/>
</dbReference>
<dbReference type="CDD" id="cd01392">
    <property type="entry name" value="HTH_LacI"/>
    <property type="match status" value="1"/>
</dbReference>
<dbReference type="Proteomes" id="UP000190080">
    <property type="component" value="Unassembled WGS sequence"/>
</dbReference>
<dbReference type="GO" id="GO:0000976">
    <property type="term" value="F:transcription cis-regulatory region binding"/>
    <property type="evidence" value="ECO:0007669"/>
    <property type="project" value="TreeGrafter"/>
</dbReference>
<keyword evidence="2" id="KW-0238">DNA-binding</keyword>
<dbReference type="SUPFAM" id="SSF53822">
    <property type="entry name" value="Periplasmic binding protein-like I"/>
    <property type="match status" value="1"/>
</dbReference>
<dbReference type="Pfam" id="PF00356">
    <property type="entry name" value="LacI"/>
    <property type="match status" value="1"/>
</dbReference>
<dbReference type="Gene3D" id="1.10.260.40">
    <property type="entry name" value="lambda repressor-like DNA-binding domains"/>
    <property type="match status" value="1"/>
</dbReference>
<feature type="domain" description="HTH lacI-type" evidence="4">
    <location>
        <begin position="2"/>
        <end position="56"/>
    </location>
</feature>
<dbReference type="OrthoDB" id="9796186at2"/>
<dbReference type="Gene3D" id="3.40.50.2300">
    <property type="match status" value="2"/>
</dbReference>
<evidence type="ECO:0000313" key="7">
    <source>
        <dbReference type="Proteomes" id="UP000190080"/>
    </source>
</evidence>
<dbReference type="PROSITE" id="PS00356">
    <property type="entry name" value="HTH_LACI_1"/>
    <property type="match status" value="1"/>
</dbReference>
<dbReference type="InterPro" id="IPR000843">
    <property type="entry name" value="HTH_LacI"/>
</dbReference>
<proteinExistence type="predicted"/>
<reference evidence="6 7" key="1">
    <citation type="submission" date="2017-03" db="EMBL/GenBank/DDBJ databases">
        <title>Genome sequence of Clostridium oryzae DSM 28571.</title>
        <authorList>
            <person name="Poehlein A."/>
            <person name="Daniel R."/>
        </authorList>
    </citation>
    <scope>NUCLEOTIDE SEQUENCE [LARGE SCALE GENOMIC DNA]</scope>
    <source>
        <strain evidence="6 7">DSM 28571</strain>
    </source>
</reference>
<dbReference type="CDD" id="cd06267">
    <property type="entry name" value="PBP1_LacI_sugar_binding-like"/>
    <property type="match status" value="1"/>
</dbReference>
<dbReference type="InterPro" id="IPR028082">
    <property type="entry name" value="Peripla_BP_I"/>
</dbReference>
<evidence type="ECO:0000256" key="1">
    <source>
        <dbReference type="ARBA" id="ARBA00023015"/>
    </source>
</evidence>
<dbReference type="InterPro" id="IPR010982">
    <property type="entry name" value="Lambda_DNA-bd_dom_sf"/>
</dbReference>
<name>A0A1V4IL86_9CLOT</name>
<dbReference type="SUPFAM" id="SSF47413">
    <property type="entry name" value="lambda repressor-like DNA-binding domains"/>
    <property type="match status" value="1"/>
</dbReference>
<dbReference type="PANTHER" id="PTHR30146:SF154">
    <property type="entry name" value="TRANSCRIPTION REGULATOR, MEMBER OF GALR FAMILY"/>
    <property type="match status" value="1"/>
</dbReference>
<keyword evidence="1" id="KW-0805">Transcription regulation</keyword>
<gene>
    <name evidence="6" type="primary">degA_3</name>
    <name evidence="6" type="ORF">CLORY_27700</name>
</gene>
<keyword evidence="3" id="KW-0804">Transcription</keyword>
<dbReference type="PRINTS" id="PR00036">
    <property type="entry name" value="HTHLACI"/>
</dbReference>
<dbReference type="PANTHER" id="PTHR30146">
    <property type="entry name" value="LACI-RELATED TRANSCRIPTIONAL REPRESSOR"/>
    <property type="match status" value="1"/>
</dbReference>
<accession>A0A1V4IL86</accession>
<comment type="caution">
    <text evidence="6">The sequence shown here is derived from an EMBL/GenBank/DDBJ whole genome shotgun (WGS) entry which is preliminary data.</text>
</comment>
<sequence length="331" mass="37107">MITMKDIAKMAGVSQATVSRVINGNASVNPETKAKVMECVRKLDYQPNIIAQSLVGNKTLLIGVIITDISNPFFSDIIKAIESETANYGYSIILFNTDGDLEKEKKYMNILKNYNVDGIFIVPSDSKDKYFISLQNSKLPIVVITQDVKGFSCVSISHYLGGKKVASHLIEMGYSKFVFIGYECDEKERGFKEEIVKSGFDLDKNYIFINKGENKQIADGLKKFVLSNLNDEGIGIFTHNDIEALMVLHILKGMNVKIPEKVALVGFDNTYISKEVSPSITSVAQLVEEIGRRAVEMLMDIINNSEKQKERHIILEPRLVIRESSLKAIEY</sequence>
<protein>
    <submittedName>
        <fullName evidence="6">HTH-type transcriptional regulator DegA</fullName>
    </submittedName>
</protein>
<organism evidence="6 7">
    <name type="scientific">Clostridium oryzae</name>
    <dbReference type="NCBI Taxonomy" id="1450648"/>
    <lineage>
        <taxon>Bacteria</taxon>
        <taxon>Bacillati</taxon>
        <taxon>Bacillota</taxon>
        <taxon>Clostridia</taxon>
        <taxon>Eubacteriales</taxon>
        <taxon>Clostridiaceae</taxon>
        <taxon>Clostridium</taxon>
    </lineage>
</organism>
<feature type="domain" description="HTH cro/C1-type" evidence="5">
    <location>
        <begin position="2"/>
        <end position="46"/>
    </location>
</feature>
<dbReference type="AlphaFoldDB" id="A0A1V4IL86"/>
<keyword evidence="7" id="KW-1185">Reference proteome</keyword>
<dbReference type="GO" id="GO:0003700">
    <property type="term" value="F:DNA-binding transcription factor activity"/>
    <property type="evidence" value="ECO:0007669"/>
    <property type="project" value="TreeGrafter"/>
</dbReference>
<dbReference type="STRING" id="1450648.CLORY_27700"/>
<evidence type="ECO:0000259" key="4">
    <source>
        <dbReference type="PROSITE" id="PS50932"/>
    </source>
</evidence>
<dbReference type="PROSITE" id="PS50943">
    <property type="entry name" value="HTH_CROC1"/>
    <property type="match status" value="1"/>
</dbReference>
<evidence type="ECO:0000259" key="5">
    <source>
        <dbReference type="PROSITE" id="PS50943"/>
    </source>
</evidence>
<evidence type="ECO:0000313" key="6">
    <source>
        <dbReference type="EMBL" id="OPJ60594.1"/>
    </source>
</evidence>
<dbReference type="InterPro" id="IPR046335">
    <property type="entry name" value="LacI/GalR-like_sensor"/>
</dbReference>
<dbReference type="Pfam" id="PF13377">
    <property type="entry name" value="Peripla_BP_3"/>
    <property type="match status" value="1"/>
</dbReference>
<dbReference type="EMBL" id="MZGV01000030">
    <property type="protein sequence ID" value="OPJ60594.1"/>
    <property type="molecule type" value="Genomic_DNA"/>
</dbReference>
<dbReference type="SMART" id="SM00354">
    <property type="entry name" value="HTH_LACI"/>
    <property type="match status" value="1"/>
</dbReference>
<dbReference type="InterPro" id="IPR001387">
    <property type="entry name" value="Cro/C1-type_HTH"/>
</dbReference>